<name>A0A1Y5X7D3_KIBAR</name>
<dbReference type="RefSeq" id="WP_084425245.1">
    <property type="nucleotide sequence ID" value="NZ_FWXV01000001.1"/>
</dbReference>
<protein>
    <recommendedName>
        <fullName evidence="1">VOC domain-containing protein</fullName>
    </recommendedName>
</protein>
<dbReference type="InterPro" id="IPR037523">
    <property type="entry name" value="VOC_core"/>
</dbReference>
<evidence type="ECO:0000313" key="3">
    <source>
        <dbReference type="Proteomes" id="UP000192674"/>
    </source>
</evidence>
<sequence>MLRGLATVSFFADSLADARTWYTELLGIESYYQFPHDSPPAYIEYRIGDYEHELGFIDRKYAPHKATEPAGSVTFWHVDDIEEAMRRLVAHGATVHEPITPREAGFVTASVIDPFGNILGIMYNPHYVDIRGAHTAQSGD</sequence>
<keyword evidence="3" id="KW-1185">Reference proteome</keyword>
<dbReference type="InterPro" id="IPR004360">
    <property type="entry name" value="Glyas_Fos-R_dOase_dom"/>
</dbReference>
<proteinExistence type="predicted"/>
<dbReference type="SUPFAM" id="SSF54593">
    <property type="entry name" value="Glyoxalase/Bleomycin resistance protein/Dihydroxybiphenyl dioxygenase"/>
    <property type="match status" value="1"/>
</dbReference>
<dbReference type="Gene3D" id="3.10.180.10">
    <property type="entry name" value="2,3-Dihydroxybiphenyl 1,2-Dioxygenase, domain 1"/>
    <property type="match status" value="1"/>
</dbReference>
<evidence type="ECO:0000259" key="1">
    <source>
        <dbReference type="PROSITE" id="PS51819"/>
    </source>
</evidence>
<dbReference type="Pfam" id="PF00903">
    <property type="entry name" value="Glyoxalase"/>
    <property type="match status" value="1"/>
</dbReference>
<accession>A0A1Y5X7D3</accession>
<dbReference type="AlphaFoldDB" id="A0A1Y5X7D3"/>
<dbReference type="PROSITE" id="PS51819">
    <property type="entry name" value="VOC"/>
    <property type="match status" value="1"/>
</dbReference>
<dbReference type="Proteomes" id="UP000192674">
    <property type="component" value="Unassembled WGS sequence"/>
</dbReference>
<organism evidence="2 3">
    <name type="scientific">Kibdelosporangium aridum</name>
    <dbReference type="NCBI Taxonomy" id="2030"/>
    <lineage>
        <taxon>Bacteria</taxon>
        <taxon>Bacillati</taxon>
        <taxon>Actinomycetota</taxon>
        <taxon>Actinomycetes</taxon>
        <taxon>Pseudonocardiales</taxon>
        <taxon>Pseudonocardiaceae</taxon>
        <taxon>Kibdelosporangium</taxon>
    </lineage>
</organism>
<evidence type="ECO:0000313" key="2">
    <source>
        <dbReference type="EMBL" id="SMC70578.1"/>
    </source>
</evidence>
<dbReference type="EMBL" id="FWXV01000001">
    <property type="protein sequence ID" value="SMC70578.1"/>
    <property type="molecule type" value="Genomic_DNA"/>
</dbReference>
<gene>
    <name evidence="2" type="ORF">SAMN05661093_01572</name>
</gene>
<feature type="domain" description="VOC" evidence="1">
    <location>
        <begin position="4"/>
        <end position="124"/>
    </location>
</feature>
<dbReference type="OrthoDB" id="4548523at2"/>
<reference evidence="2 3" key="1">
    <citation type="submission" date="2017-04" db="EMBL/GenBank/DDBJ databases">
        <authorList>
            <person name="Afonso C.L."/>
            <person name="Miller P.J."/>
            <person name="Scott M.A."/>
            <person name="Spackman E."/>
            <person name="Goraichik I."/>
            <person name="Dimitrov K.M."/>
            <person name="Suarez D.L."/>
            <person name="Swayne D.E."/>
        </authorList>
    </citation>
    <scope>NUCLEOTIDE SEQUENCE [LARGE SCALE GENOMIC DNA]</scope>
    <source>
        <strain evidence="2 3">DSM 43828</strain>
    </source>
</reference>
<dbReference type="InterPro" id="IPR029068">
    <property type="entry name" value="Glyas_Bleomycin-R_OHBP_Dase"/>
</dbReference>